<dbReference type="EMBL" id="KK431130">
    <property type="protein sequence ID" value="KFQ89045.1"/>
    <property type="molecule type" value="Genomic_DNA"/>
</dbReference>
<dbReference type="Proteomes" id="UP000053700">
    <property type="component" value="Unassembled WGS sequence"/>
</dbReference>
<organism evidence="1 2">
    <name type="scientific">Phoenicopterus ruber ruber</name>
    <dbReference type="NCBI Taxonomy" id="9218"/>
    <lineage>
        <taxon>Eukaryota</taxon>
        <taxon>Metazoa</taxon>
        <taxon>Chordata</taxon>
        <taxon>Craniata</taxon>
        <taxon>Vertebrata</taxon>
        <taxon>Euteleostomi</taxon>
        <taxon>Archelosauria</taxon>
        <taxon>Archosauria</taxon>
        <taxon>Dinosauria</taxon>
        <taxon>Saurischia</taxon>
        <taxon>Theropoda</taxon>
        <taxon>Coelurosauria</taxon>
        <taxon>Aves</taxon>
        <taxon>Neognathae</taxon>
        <taxon>Neoaves</taxon>
        <taxon>Mirandornithes</taxon>
        <taxon>Phoenicopteriformes</taxon>
        <taxon>Phoenicopteridae</taxon>
        <taxon>Phoenicopterus</taxon>
    </lineage>
</organism>
<feature type="non-terminal residue" evidence="1">
    <location>
        <position position="1"/>
    </location>
</feature>
<feature type="non-terminal residue" evidence="1">
    <location>
        <position position="55"/>
    </location>
</feature>
<evidence type="ECO:0000313" key="1">
    <source>
        <dbReference type="EMBL" id="KFQ89045.1"/>
    </source>
</evidence>
<dbReference type="Gene3D" id="1.10.287.210">
    <property type="match status" value="1"/>
</dbReference>
<proteinExistence type="predicted"/>
<gene>
    <name evidence="1" type="ORF">N337_01923</name>
</gene>
<evidence type="ECO:0000313" key="2">
    <source>
        <dbReference type="Proteomes" id="UP000053700"/>
    </source>
</evidence>
<protein>
    <submittedName>
        <fullName evidence="1">Uncharacterized protein</fullName>
    </submittedName>
</protein>
<accession>A0A091UH54</accession>
<sequence length="55" mass="6176">LLLAQGRGCEEFEGMRCMNLSDNSQTVFQQIKKLKELSEQLTTSSVGLESWLKGL</sequence>
<keyword evidence="2" id="KW-1185">Reference proteome</keyword>
<reference evidence="1 2" key="1">
    <citation type="submission" date="2014-04" db="EMBL/GenBank/DDBJ databases">
        <title>Genome evolution of avian class.</title>
        <authorList>
            <person name="Zhang G."/>
            <person name="Li C."/>
        </authorList>
    </citation>
    <scope>NUCLEOTIDE SEQUENCE [LARGE SCALE GENOMIC DNA]</scope>
    <source>
        <strain evidence="1">BGI_N337</strain>
    </source>
</reference>
<dbReference type="AlphaFoldDB" id="A0A091UH54"/>
<name>A0A091UH54_PHORB</name>
<dbReference type="OrthoDB" id="9838443at2759"/>